<keyword evidence="2" id="KW-1185">Reference proteome</keyword>
<organism evidence="1 2">
    <name type="scientific">Achlya hypogyna</name>
    <name type="common">Oomycete</name>
    <name type="synonym">Protoachlya hypogyna</name>
    <dbReference type="NCBI Taxonomy" id="1202772"/>
    <lineage>
        <taxon>Eukaryota</taxon>
        <taxon>Sar</taxon>
        <taxon>Stramenopiles</taxon>
        <taxon>Oomycota</taxon>
        <taxon>Saprolegniomycetes</taxon>
        <taxon>Saprolegniales</taxon>
        <taxon>Achlyaceae</taxon>
        <taxon>Achlya</taxon>
    </lineage>
</organism>
<dbReference type="Proteomes" id="UP000243579">
    <property type="component" value="Unassembled WGS sequence"/>
</dbReference>
<dbReference type="OrthoDB" id="69209at2759"/>
<gene>
    <name evidence="1" type="ORF">ACHHYP_03365</name>
</gene>
<dbReference type="AlphaFoldDB" id="A0A1V9Z3S4"/>
<evidence type="ECO:0000313" key="1">
    <source>
        <dbReference type="EMBL" id="OQR92646.1"/>
    </source>
</evidence>
<name>A0A1V9Z3S4_ACHHY</name>
<evidence type="ECO:0000313" key="2">
    <source>
        <dbReference type="Proteomes" id="UP000243579"/>
    </source>
</evidence>
<comment type="caution">
    <text evidence="1">The sequence shown here is derived from an EMBL/GenBank/DDBJ whole genome shotgun (WGS) entry which is preliminary data.</text>
</comment>
<dbReference type="EMBL" id="JNBR01000450">
    <property type="protein sequence ID" value="OQR92646.1"/>
    <property type="molecule type" value="Genomic_DNA"/>
</dbReference>
<accession>A0A1V9Z3S4</accession>
<protein>
    <submittedName>
        <fullName evidence="1">Uncharacterized protein</fullName>
    </submittedName>
</protein>
<reference evidence="1 2" key="1">
    <citation type="journal article" date="2014" name="Genome Biol. Evol.">
        <title>The secreted proteins of Achlya hypogyna and Thraustotheca clavata identify the ancestral oomycete secretome and reveal gene acquisitions by horizontal gene transfer.</title>
        <authorList>
            <person name="Misner I."/>
            <person name="Blouin N."/>
            <person name="Leonard G."/>
            <person name="Richards T.A."/>
            <person name="Lane C.E."/>
        </authorList>
    </citation>
    <scope>NUCLEOTIDE SEQUENCE [LARGE SCALE GENOMIC DNA]</scope>
    <source>
        <strain evidence="1 2">ATCC 48635</strain>
    </source>
</reference>
<proteinExistence type="predicted"/>
<sequence length="323" mass="35400">MVESAMSTLSSSKQQAPSAEHVAEFEGFLAAAASPQLHKWSIASLQNAWAWAKYLQGACECSRNVAPRELLCAVITSPFLLTHPQRLEMLHALCDFYSDVDDPPHALASDMVQRLTTQETTEKLYSLADILTQVTPAVEVILAGRTVRLQSFLSWQSQRRSLQVAGLAQVYQQQIIGHPNPAKCFAMATNFFALEQSTPSIEKDIVAFAAELLDKTLQGIAFTQSTKVASLNCRLLHLSPWLAARLCQRQNELAPLYVSTIISALPKASGELPDDAAYLAMRAEVTTPAERLASLVYDKPELHAACDACLAAMEKTMVEKLLP</sequence>